<dbReference type="GeneID" id="40100935"/>
<keyword evidence="3" id="KW-1185">Reference proteome</keyword>
<organism evidence="1 3">
    <name type="scientific">Yersinia phage fHe-Yen9-04</name>
    <dbReference type="NCBI Taxonomy" id="2052742"/>
    <lineage>
        <taxon>Viruses</taxon>
        <taxon>Duplodnaviria</taxon>
        <taxon>Heunggongvirae</taxon>
        <taxon>Uroviricota</taxon>
        <taxon>Caudoviricetes</taxon>
        <taxon>Eneladusvirus</taxon>
        <taxon>Eneladusvirus Yen904</taxon>
    </lineage>
</organism>
<dbReference type="Proteomes" id="UP000240931">
    <property type="component" value="Segment"/>
</dbReference>
<dbReference type="EMBL" id="LR596615">
    <property type="protein sequence ID" value="VUE36563.1"/>
    <property type="molecule type" value="Genomic_DNA"/>
</dbReference>
<dbReference type="KEGG" id="vg:40100935"/>
<protein>
    <recommendedName>
        <fullName evidence="5">HNH endonuclease</fullName>
    </recommendedName>
</protein>
<dbReference type="RefSeq" id="YP_009624127.1">
    <property type="nucleotide sequence ID" value="NC_042116.1"/>
</dbReference>
<reference evidence="2 4" key="3">
    <citation type="submission" date="2019-06" db="EMBL/GenBank/DDBJ databases">
        <authorList>
            <person name="Bower L."/>
            <person name="Leinonen R."/>
        </authorList>
    </citation>
    <scope>NUCLEOTIDE SEQUENCE [LARGE SCALE GENOMIC DNA]</scope>
</reference>
<dbReference type="Gene3D" id="1.10.30.50">
    <property type="match status" value="1"/>
</dbReference>
<dbReference type="EMBL" id="LT960551">
    <property type="protein sequence ID" value="SOK58794.1"/>
    <property type="molecule type" value="Genomic_DNA"/>
</dbReference>
<evidence type="ECO:0000313" key="4">
    <source>
        <dbReference type="Proteomes" id="UP000317227"/>
    </source>
</evidence>
<gene>
    <name evidence="1" type="primary">g517</name>
</gene>
<evidence type="ECO:0000313" key="3">
    <source>
        <dbReference type="Proteomes" id="UP000240931"/>
    </source>
</evidence>
<evidence type="ECO:0008006" key="5">
    <source>
        <dbReference type="Google" id="ProtNLM"/>
    </source>
</evidence>
<evidence type="ECO:0000313" key="1">
    <source>
        <dbReference type="EMBL" id="SOK58794.1"/>
    </source>
</evidence>
<dbReference type="OrthoDB" id="24001at10239"/>
<proteinExistence type="predicted"/>
<accession>A0A2C9CXP2</accession>
<reference evidence="3" key="1">
    <citation type="submission" date="2017-10" db="EMBL/GenBank/DDBJ databases">
        <authorList>
            <person name="Skurnik M."/>
        </authorList>
    </citation>
    <scope>NUCLEOTIDE SEQUENCE [LARGE SCALE GENOMIC DNA]</scope>
</reference>
<evidence type="ECO:0000313" key="2">
    <source>
        <dbReference type="EMBL" id="VUE36563.1"/>
    </source>
</evidence>
<name>A0A2C9CXP2_9CAUD</name>
<sequence length="282" mass="32621">MINVKNVKFKPSYVMDFDTNVNGIKISKTVQKVIAVMKRDGIKCHCCDNDSVFFEVVANNQMAAFIDKNGKKIRLTLDHDKLDSLGGHNVIKNFHVLCEECNTIRGDLFAEYSAFKAWYDEKKKSGKKISKATQYNYNRIDFDHNMKHHCQTILFDNGIPKPMKDIITHAFKRKNTLSGIYSLKIMKKVGKENFDKFLSELIYSTVAERLNIKPITNQKVFNIFPKNESLISSQFFANLNSNMKNHLTYVIKECQQKEVIEIHNNSTSLWTRLYTALRSIIS</sequence>
<dbReference type="Proteomes" id="UP000317227">
    <property type="component" value="Segment"/>
</dbReference>
<reference evidence="1" key="2">
    <citation type="submission" date="2017-10" db="EMBL/GenBank/DDBJ databases">
        <authorList>
            <person name="Banno H."/>
            <person name="Chua N.-H."/>
        </authorList>
    </citation>
    <scope>NUCLEOTIDE SEQUENCE [LARGE SCALE GENOMIC DNA]</scope>
</reference>